<dbReference type="RefSeq" id="WP_037426974.1">
    <property type="nucleotide sequence ID" value="NZ_AP026732.1"/>
</dbReference>
<keyword evidence="4" id="KW-1185">Reference proteome</keyword>
<dbReference type="Gene3D" id="1.20.1260.10">
    <property type="match status" value="1"/>
</dbReference>
<protein>
    <recommendedName>
        <fullName evidence="6">ATPase</fullName>
    </recommendedName>
</protein>
<name>A0A1E3UTP1_9GAMM</name>
<reference evidence="1" key="2">
    <citation type="submission" date="2019-04" db="EMBL/GenBank/DDBJ databases">
        <authorList>
            <person name="Zou H."/>
        </authorList>
    </citation>
    <scope>NUCLEOTIDE SEQUENCE</scope>
    <source>
        <strain evidence="1">2015oxa</strain>
    </source>
</reference>
<dbReference type="EMBL" id="SUNE01000031">
    <property type="protein sequence ID" value="MDG5902238.1"/>
    <property type="molecule type" value="Genomic_DNA"/>
</dbReference>
<reference evidence="2 4" key="3">
    <citation type="submission" date="2022-09" db="EMBL/GenBank/DDBJ databases">
        <title>The outer-membrane cytochrome OmcA is essential for infection of Shewanella oneidensis by a zebrafish-associated bacteriophage.</title>
        <authorList>
            <person name="Grenfell A.W."/>
            <person name="Intile P."/>
            <person name="Mcfarlane J."/>
            <person name="Leung D."/>
            <person name="Abdalla K."/>
            <person name="Wold M."/>
            <person name="Kees E."/>
            <person name="Gralnick J."/>
        </authorList>
    </citation>
    <scope>NUCLEOTIDE SEQUENCE [LARGE SCALE GENOMIC DNA]</scope>
    <source>
        <strain evidence="2 4">NF-5</strain>
    </source>
</reference>
<dbReference type="Proteomes" id="UP001152518">
    <property type="component" value="Unassembled WGS sequence"/>
</dbReference>
<reference evidence="1" key="1">
    <citation type="journal article" date="2019" name="Int J Environ Res Public Health">
        <title>Characterization of Chromosome-Mediated BlaOXA-894 in Shewanella xiamenensis Isolated from Pig Wastewater.</title>
        <authorList>
            <person name="Zou H."/>
            <person name="Zhou Z."/>
            <person name="Xia H."/>
            <person name="Zhao Q."/>
            <person name="Li X."/>
        </authorList>
    </citation>
    <scope>NUCLEOTIDE SEQUENCE</scope>
    <source>
        <strain evidence="1">2015oxa</strain>
    </source>
</reference>
<reference evidence="3" key="4">
    <citation type="submission" date="2023-05" db="EMBL/GenBank/DDBJ databases">
        <title>Colonisation of extended spectrum b-lactamase- and carbapenemase-producing bacteria on hospital surfaces from low- and middle-income countries.</title>
        <authorList>
            <person name="Nieto-Rosado M."/>
            <person name="Sands K."/>
            <person name="Iregbu K."/>
            <person name="Zahra R."/>
            <person name="Mazarati J.B."/>
            <person name="Mehtar S."/>
            <person name="Barnards-Group B."/>
            <person name="Walsh T.R."/>
        </authorList>
    </citation>
    <scope>NUCLEOTIDE SEQUENCE</scope>
    <source>
        <strain evidence="3">PP-E493</strain>
    </source>
</reference>
<dbReference type="OrthoDB" id="278693at2"/>
<sequence length="151" mass="17788">MRIQQLRDLLEYVANCRLDMAQLYGRLNNHADSARVKMMLEYFESHQKHVAEKLRDYMDEAPARVLDTWYKDFVFEDFTKRCQDTMLPANMNEDDVLNLHLDLENRLIGLLEKTVNSTTAEDARAALEGLIRVEKTQQQRLVHSTIRMDDI</sequence>
<dbReference type="InterPro" id="IPR012347">
    <property type="entry name" value="Ferritin-like"/>
</dbReference>
<evidence type="ECO:0000313" key="3">
    <source>
        <dbReference type="EMBL" id="MDV5393335.1"/>
    </source>
</evidence>
<dbReference type="Proteomes" id="UP001159075">
    <property type="component" value="Unassembled WGS sequence"/>
</dbReference>
<dbReference type="Proteomes" id="UP001187859">
    <property type="component" value="Unassembled WGS sequence"/>
</dbReference>
<proteinExistence type="predicted"/>
<evidence type="ECO:0000313" key="4">
    <source>
        <dbReference type="Proteomes" id="UP001159075"/>
    </source>
</evidence>
<gene>
    <name evidence="1" type="ORF">E2650_20525</name>
    <name evidence="2" type="ORF">ODY93_07955</name>
    <name evidence="3" type="ORF">QM089_24445</name>
</gene>
<organism evidence="3 5">
    <name type="scientific">Shewanella xiamenensis</name>
    <dbReference type="NCBI Taxonomy" id="332186"/>
    <lineage>
        <taxon>Bacteria</taxon>
        <taxon>Pseudomonadati</taxon>
        <taxon>Pseudomonadota</taxon>
        <taxon>Gammaproteobacteria</taxon>
        <taxon>Alteromonadales</taxon>
        <taxon>Shewanellaceae</taxon>
        <taxon>Shewanella</taxon>
    </lineage>
</organism>
<dbReference type="AlphaFoldDB" id="A0A1E3UTP1"/>
<dbReference type="EMBL" id="JAOTLW010000007">
    <property type="protein sequence ID" value="MDI5831493.1"/>
    <property type="molecule type" value="Genomic_DNA"/>
</dbReference>
<evidence type="ECO:0000313" key="1">
    <source>
        <dbReference type="EMBL" id="MDG5902238.1"/>
    </source>
</evidence>
<accession>A0A1E3UTP1</accession>
<evidence type="ECO:0008006" key="6">
    <source>
        <dbReference type="Google" id="ProtNLM"/>
    </source>
</evidence>
<evidence type="ECO:0000313" key="5">
    <source>
        <dbReference type="Proteomes" id="UP001187859"/>
    </source>
</evidence>
<dbReference type="EMBL" id="JASGOQ010000004">
    <property type="protein sequence ID" value="MDV5393335.1"/>
    <property type="molecule type" value="Genomic_DNA"/>
</dbReference>
<evidence type="ECO:0000313" key="2">
    <source>
        <dbReference type="EMBL" id="MDI5831493.1"/>
    </source>
</evidence>
<comment type="caution">
    <text evidence="3">The sequence shown here is derived from an EMBL/GenBank/DDBJ whole genome shotgun (WGS) entry which is preliminary data.</text>
</comment>
<dbReference type="GeneID" id="75190315"/>